<dbReference type="OrthoDB" id="9801055at2"/>
<feature type="binding site" evidence="7">
    <location>
        <begin position="11"/>
        <end position="12"/>
    </location>
    <ligand>
        <name>substrate</name>
    </ligand>
</feature>
<feature type="binding site" evidence="7">
    <location>
        <begin position="74"/>
        <end position="75"/>
    </location>
    <ligand>
        <name>substrate</name>
    </ligand>
</feature>
<evidence type="ECO:0000256" key="7">
    <source>
        <dbReference type="HAMAP-Rule" id="MF_00258"/>
    </source>
</evidence>
<dbReference type="InterPro" id="IPR033134">
    <property type="entry name" value="Asp/Glu_racemase_AS_2"/>
</dbReference>
<dbReference type="FunFam" id="3.40.50.1860:FF:000001">
    <property type="entry name" value="Glutamate racemase"/>
    <property type="match status" value="1"/>
</dbReference>
<keyword evidence="3 7" id="KW-0133">Cell shape</keyword>
<dbReference type="InterPro" id="IPR018187">
    <property type="entry name" value="Asp/Glu_racemase_AS_1"/>
</dbReference>
<evidence type="ECO:0000313" key="9">
    <source>
        <dbReference type="Proteomes" id="UP000008139"/>
    </source>
</evidence>
<dbReference type="GO" id="GO:0071555">
    <property type="term" value="P:cell wall organization"/>
    <property type="evidence" value="ECO:0007669"/>
    <property type="project" value="UniProtKB-KW"/>
</dbReference>
<dbReference type="SUPFAM" id="SSF53681">
    <property type="entry name" value="Aspartate/glutamate racemase"/>
    <property type="match status" value="2"/>
</dbReference>
<evidence type="ECO:0000256" key="6">
    <source>
        <dbReference type="ARBA" id="ARBA00023316"/>
    </source>
</evidence>
<dbReference type="InterPro" id="IPR015942">
    <property type="entry name" value="Asp/Glu/hydantoin_racemase"/>
</dbReference>
<accession>F2LTU8</accession>
<feature type="binding site" evidence="7">
    <location>
        <begin position="179"/>
        <end position="180"/>
    </location>
    <ligand>
        <name>substrate</name>
    </ligand>
</feature>
<feature type="binding site" evidence="7">
    <location>
        <begin position="42"/>
        <end position="43"/>
    </location>
    <ligand>
        <name>substrate</name>
    </ligand>
</feature>
<reference evidence="8 9" key="1">
    <citation type="journal article" date="2011" name="Stand. Genomic Sci.">
        <title>Complete genome sequence of the thermophilic sulfur-reducer Hippea maritima type strain (MH(2)).</title>
        <authorList>
            <person name="Huntemann M."/>
            <person name="Lu M."/>
            <person name="Nolan M."/>
            <person name="Lapidus A."/>
            <person name="Lucas S."/>
            <person name="Hammon N."/>
            <person name="Deshpande S."/>
            <person name="Cheng J.F."/>
            <person name="Tapia R."/>
            <person name="Han C."/>
            <person name="Goodwin L."/>
            <person name="Pitluck S."/>
            <person name="Liolios K."/>
            <person name="Pagani I."/>
            <person name="Ivanova N."/>
            <person name="Ovchinikova G."/>
            <person name="Pati A."/>
            <person name="Chen A."/>
            <person name="Palaniappan K."/>
            <person name="Land M."/>
            <person name="Hauser L."/>
            <person name="Jeffries C.D."/>
            <person name="Detter J.C."/>
            <person name="Brambilla E.M."/>
            <person name="Rohde M."/>
            <person name="Spring S."/>
            <person name="Goker M."/>
            <person name="Woyke T."/>
            <person name="Bristow J."/>
            <person name="Eisen J.A."/>
            <person name="Markowitz V."/>
            <person name="Hugenholtz P."/>
            <person name="Kyrpides N.C."/>
            <person name="Klenk H.P."/>
            <person name="Mavromatis K."/>
        </authorList>
    </citation>
    <scope>NUCLEOTIDE SEQUENCE [LARGE SCALE GENOMIC DNA]</scope>
    <source>
        <strain evidence="9">ATCC 700847 / DSM 10411 / MH2</strain>
    </source>
</reference>
<keyword evidence="6 7" id="KW-0961">Cell wall biogenesis/degradation</keyword>
<dbReference type="PROSITE" id="PS00924">
    <property type="entry name" value="ASP_GLU_RACEMASE_2"/>
    <property type="match status" value="1"/>
</dbReference>
<dbReference type="NCBIfam" id="TIGR00067">
    <property type="entry name" value="glut_race"/>
    <property type="match status" value="1"/>
</dbReference>
<dbReference type="InterPro" id="IPR004391">
    <property type="entry name" value="Glu_race"/>
</dbReference>
<keyword evidence="5 7" id="KW-0413">Isomerase</keyword>
<organism evidence="8 9">
    <name type="scientific">Hippea maritima (strain ATCC 700847 / DSM 10411 / MH2)</name>
    <dbReference type="NCBI Taxonomy" id="760142"/>
    <lineage>
        <taxon>Bacteria</taxon>
        <taxon>Pseudomonadati</taxon>
        <taxon>Campylobacterota</taxon>
        <taxon>Desulfurellia</taxon>
        <taxon>Desulfurellales</taxon>
        <taxon>Hippeaceae</taxon>
        <taxon>Hippea</taxon>
    </lineage>
</organism>
<evidence type="ECO:0000256" key="5">
    <source>
        <dbReference type="ARBA" id="ARBA00023235"/>
    </source>
</evidence>
<keyword evidence="9" id="KW-1185">Reference proteome</keyword>
<dbReference type="HOGENOM" id="CLU_052344_0_2_7"/>
<proteinExistence type="inferred from homology"/>
<dbReference type="PANTHER" id="PTHR21198:SF2">
    <property type="entry name" value="GLUTAMATE RACEMASE"/>
    <property type="match status" value="1"/>
</dbReference>
<dbReference type="STRING" id="760142.Hipma_1518"/>
<dbReference type="Gene3D" id="3.40.50.1860">
    <property type="match status" value="2"/>
</dbReference>
<dbReference type="InParanoid" id="F2LTU8"/>
<dbReference type="KEGG" id="hmr:Hipma_1518"/>
<dbReference type="AlphaFoldDB" id="F2LTU8"/>
<protein>
    <recommendedName>
        <fullName evidence="2 7">Glutamate racemase</fullName>
        <ecNumber evidence="2 7">5.1.1.3</ecNumber>
    </recommendedName>
</protein>
<comment type="pathway">
    <text evidence="7">Cell wall biogenesis; peptidoglycan biosynthesis.</text>
</comment>
<dbReference type="Pfam" id="PF01177">
    <property type="entry name" value="Asp_Glu_race"/>
    <property type="match status" value="1"/>
</dbReference>
<dbReference type="PANTHER" id="PTHR21198">
    <property type="entry name" value="GLUTAMATE RACEMASE"/>
    <property type="match status" value="1"/>
</dbReference>
<dbReference type="GO" id="GO:0008360">
    <property type="term" value="P:regulation of cell shape"/>
    <property type="evidence" value="ECO:0007669"/>
    <property type="project" value="UniProtKB-KW"/>
</dbReference>
<dbReference type="eggNOG" id="COG0796">
    <property type="taxonomic scope" value="Bacteria"/>
</dbReference>
<dbReference type="FunCoup" id="F2LTU8">
    <property type="interactions" value="200"/>
</dbReference>
<evidence type="ECO:0000313" key="8">
    <source>
        <dbReference type="EMBL" id="AEA34474.1"/>
    </source>
</evidence>
<dbReference type="SMR" id="F2LTU8"/>
<dbReference type="HAMAP" id="MF_00258">
    <property type="entry name" value="Glu_racemase"/>
    <property type="match status" value="1"/>
</dbReference>
<comment type="similarity">
    <text evidence="7">Belongs to the aspartate/glutamate racemases family.</text>
</comment>
<dbReference type="GO" id="GO:0008881">
    <property type="term" value="F:glutamate racemase activity"/>
    <property type="evidence" value="ECO:0007669"/>
    <property type="project" value="UniProtKB-UniRule"/>
</dbReference>
<sequence length="254" mass="27943">MGRCVLIGVFDSGVGGLSVVKQLLKAFNSDIIYLGDTARLPYGTKSKETVLKYSIQNAEFLMRFNVDAIVVACNTASSVAIDVLKKKFNLPVFGVIEPAAKLAAKFEKVCVIGTTSTIQSNAYPKKIAKYNKGCRVTQRACPLFVPLVEEGWIYDDITYEVAKRYLYDLECDALILGCTHYPLLREIIQRVMGVGVSLIDSGEALVKGLKDFKDLFEGSGRLNCYTTDSEEKFAKLGSMFLGKQFNGVKLVDLG</sequence>
<gene>
    <name evidence="7" type="primary">murI</name>
    <name evidence="8" type="ordered locus">Hipma_1518</name>
</gene>
<dbReference type="EC" id="5.1.1.3" evidence="2 7"/>
<dbReference type="PROSITE" id="PS00923">
    <property type="entry name" value="ASP_GLU_RACEMASE_1"/>
    <property type="match status" value="1"/>
</dbReference>
<comment type="function">
    <text evidence="7">Provides the (R)-glutamate required for cell wall biosynthesis.</text>
</comment>
<name>F2LTU8_HIPMA</name>
<keyword evidence="4 7" id="KW-0573">Peptidoglycan synthesis</keyword>
<dbReference type="EMBL" id="CP002606">
    <property type="protein sequence ID" value="AEA34474.1"/>
    <property type="molecule type" value="Genomic_DNA"/>
</dbReference>
<dbReference type="GO" id="GO:0009252">
    <property type="term" value="P:peptidoglycan biosynthetic process"/>
    <property type="evidence" value="ECO:0007669"/>
    <property type="project" value="UniProtKB-UniRule"/>
</dbReference>
<evidence type="ECO:0000256" key="3">
    <source>
        <dbReference type="ARBA" id="ARBA00022960"/>
    </source>
</evidence>
<evidence type="ECO:0000256" key="2">
    <source>
        <dbReference type="ARBA" id="ARBA00013090"/>
    </source>
</evidence>
<evidence type="ECO:0000256" key="4">
    <source>
        <dbReference type="ARBA" id="ARBA00022984"/>
    </source>
</evidence>
<feature type="active site" description="Proton donor/acceptor" evidence="7">
    <location>
        <position position="178"/>
    </location>
</feature>
<reference evidence="9" key="2">
    <citation type="submission" date="2011-03" db="EMBL/GenBank/DDBJ databases">
        <title>The complete genome of Hippea maritima DSM 10411.</title>
        <authorList>
            <consortium name="US DOE Joint Genome Institute (JGI-PGF)"/>
            <person name="Lucas S."/>
            <person name="Copeland A."/>
            <person name="Lapidus A."/>
            <person name="Bruce D."/>
            <person name="Goodwin L."/>
            <person name="Pitluck S."/>
            <person name="Peters L."/>
            <person name="Kyrpides N."/>
            <person name="Mavromatis K."/>
            <person name="Pagani I."/>
            <person name="Ivanova N."/>
            <person name="Mikhailova N."/>
            <person name="Lu M."/>
            <person name="Detter J.C."/>
            <person name="Tapia R."/>
            <person name="Han C."/>
            <person name="Land M."/>
            <person name="Hauser L."/>
            <person name="Markowitz V."/>
            <person name="Cheng J.-F."/>
            <person name="Hugenholtz P."/>
            <person name="Woyke T."/>
            <person name="Wu D."/>
            <person name="Spring S."/>
            <person name="Schroeder M."/>
            <person name="Brambilla E."/>
            <person name="Klenk H.-P."/>
            <person name="Eisen J.A."/>
        </authorList>
    </citation>
    <scope>NUCLEOTIDE SEQUENCE [LARGE SCALE GENOMIC DNA]</scope>
    <source>
        <strain evidence="9">ATCC 700847 / DSM 10411 / MH2</strain>
    </source>
</reference>
<dbReference type="InterPro" id="IPR001920">
    <property type="entry name" value="Asp/Glu_race"/>
</dbReference>
<feature type="active site" description="Proton donor/acceptor" evidence="7">
    <location>
        <position position="73"/>
    </location>
</feature>
<dbReference type="UniPathway" id="UPA00219"/>
<comment type="catalytic activity">
    <reaction evidence="1 7">
        <text>L-glutamate = D-glutamate</text>
        <dbReference type="Rhea" id="RHEA:12813"/>
        <dbReference type="ChEBI" id="CHEBI:29985"/>
        <dbReference type="ChEBI" id="CHEBI:29986"/>
        <dbReference type="EC" id="5.1.1.3"/>
    </reaction>
</comment>
<dbReference type="Proteomes" id="UP000008139">
    <property type="component" value="Chromosome"/>
</dbReference>
<evidence type="ECO:0000256" key="1">
    <source>
        <dbReference type="ARBA" id="ARBA00001602"/>
    </source>
</evidence>